<evidence type="ECO:0000313" key="1">
    <source>
        <dbReference type="EMBL" id="GGG62402.1"/>
    </source>
</evidence>
<keyword evidence="1" id="KW-0946">Virion</keyword>
<gene>
    <name evidence="1" type="ORF">GCM10011398_02190</name>
</gene>
<organism evidence="1 2">
    <name type="scientific">Virgibacillus oceani</name>
    <dbReference type="NCBI Taxonomy" id="1479511"/>
    <lineage>
        <taxon>Bacteria</taxon>
        <taxon>Bacillati</taxon>
        <taxon>Bacillota</taxon>
        <taxon>Bacilli</taxon>
        <taxon>Bacillales</taxon>
        <taxon>Bacillaceae</taxon>
        <taxon>Virgibacillus</taxon>
    </lineage>
</organism>
<sequence>MDSLRNVLQAYRIEPLKVDRISEKLYCIYDGKQFFALKKSMMTLEQIKSWEAVYHRAYSQNLSGILSVYLTANGNLYEEADGEYYYLTPWIHQEKRNQKQEFEIIFKTIGAIHAKTKKAVSYDAEKVKDQFNQYRDHCLNIKSSLLMYVEEFEKNRYMSPFELLVCTQYRELEFFINEQNRWIENFRDELDEQSDWNISLCHGQLKSSHVLHSHTAYIINWDRAYYDNSVIDLSNFLRDQVKYYDQPNELLIDSLSVYFNENKLSNHELYLLSIYLFDPSDYIRVVKHYRDKTSDASMVQQICQLQHAYRQLVFAMKWSEQVDALTESLIDESES</sequence>
<dbReference type="PANTHER" id="PTHR39179:SF3">
    <property type="entry name" value="COTS-RELATED PROTEIN"/>
    <property type="match status" value="1"/>
</dbReference>
<reference evidence="1" key="2">
    <citation type="submission" date="2020-09" db="EMBL/GenBank/DDBJ databases">
        <authorList>
            <person name="Sun Q."/>
            <person name="Zhou Y."/>
        </authorList>
    </citation>
    <scope>NUCLEOTIDE SEQUENCE</scope>
    <source>
        <strain evidence="1">CGMCC 1.12754</strain>
    </source>
</reference>
<dbReference type="GO" id="GO:0042601">
    <property type="term" value="C:endospore-forming forespore"/>
    <property type="evidence" value="ECO:0007669"/>
    <property type="project" value="TreeGrafter"/>
</dbReference>
<dbReference type="RefSeq" id="WP_188453500.1">
    <property type="nucleotide sequence ID" value="NZ_BMFR01000001.1"/>
</dbReference>
<accession>A0A917GZD3</accession>
<dbReference type="AlphaFoldDB" id="A0A917GZD3"/>
<reference evidence="1" key="1">
    <citation type="journal article" date="2014" name="Int. J. Syst. Evol. Microbiol.">
        <title>Complete genome sequence of Corynebacterium casei LMG S-19264T (=DSM 44701T), isolated from a smear-ripened cheese.</title>
        <authorList>
            <consortium name="US DOE Joint Genome Institute (JGI-PGF)"/>
            <person name="Walter F."/>
            <person name="Albersmeier A."/>
            <person name="Kalinowski J."/>
            <person name="Ruckert C."/>
        </authorList>
    </citation>
    <scope>NUCLEOTIDE SEQUENCE</scope>
    <source>
        <strain evidence="1">CGMCC 1.12754</strain>
    </source>
</reference>
<dbReference type="SUPFAM" id="SSF56112">
    <property type="entry name" value="Protein kinase-like (PK-like)"/>
    <property type="match status" value="1"/>
</dbReference>
<dbReference type="InterPro" id="IPR011009">
    <property type="entry name" value="Kinase-like_dom_sf"/>
</dbReference>
<evidence type="ECO:0000313" key="2">
    <source>
        <dbReference type="Proteomes" id="UP000622860"/>
    </source>
</evidence>
<keyword evidence="2" id="KW-1185">Reference proteome</keyword>
<name>A0A917GZD3_9BACI</name>
<comment type="caution">
    <text evidence="1">The sequence shown here is derived from an EMBL/GenBank/DDBJ whole genome shotgun (WGS) entry which is preliminary data.</text>
</comment>
<dbReference type="Gene3D" id="3.30.200.20">
    <property type="entry name" value="Phosphorylase Kinase, domain 1"/>
    <property type="match status" value="1"/>
</dbReference>
<dbReference type="Gene3D" id="3.90.1200.10">
    <property type="match status" value="1"/>
</dbReference>
<proteinExistence type="predicted"/>
<dbReference type="Proteomes" id="UP000622860">
    <property type="component" value="Unassembled WGS sequence"/>
</dbReference>
<dbReference type="PANTHER" id="PTHR39179">
    <property type="entry name" value="SPORE COAT PROTEIN I"/>
    <property type="match status" value="1"/>
</dbReference>
<dbReference type="InterPro" id="IPR047175">
    <property type="entry name" value="CotS-like"/>
</dbReference>
<keyword evidence="1" id="KW-0167">Capsid protein</keyword>
<dbReference type="EMBL" id="BMFR01000001">
    <property type="protein sequence ID" value="GGG62402.1"/>
    <property type="molecule type" value="Genomic_DNA"/>
</dbReference>
<protein>
    <submittedName>
        <fullName evidence="1">Spore coat protein YsxE</fullName>
    </submittedName>
</protein>